<keyword evidence="2" id="KW-1185">Reference proteome</keyword>
<dbReference type="GeneID" id="106814839"/>
<dbReference type="Pfam" id="PF00561">
    <property type="entry name" value="Abhydrolase_1"/>
    <property type="match status" value="1"/>
</dbReference>
<name>A0ABM1ER64_PRICU</name>
<dbReference type="InterPro" id="IPR029058">
    <property type="entry name" value="AB_hydrolase_fold"/>
</dbReference>
<organism evidence="2 3">
    <name type="scientific">Priapulus caudatus</name>
    <name type="common">Priapulid worm</name>
    <dbReference type="NCBI Taxonomy" id="37621"/>
    <lineage>
        <taxon>Eukaryota</taxon>
        <taxon>Metazoa</taxon>
        <taxon>Ecdysozoa</taxon>
        <taxon>Scalidophora</taxon>
        <taxon>Priapulida</taxon>
        <taxon>Priapulimorpha</taxon>
        <taxon>Priapulimorphida</taxon>
        <taxon>Priapulidae</taxon>
        <taxon>Priapulus</taxon>
    </lineage>
</organism>
<dbReference type="PANTHER" id="PTHR47533">
    <property type="entry name" value="PROTEIN CBG21859"/>
    <property type="match status" value="1"/>
</dbReference>
<dbReference type="InterPro" id="IPR000073">
    <property type="entry name" value="AB_hydrolase_1"/>
</dbReference>
<feature type="domain" description="AB hydrolase-1" evidence="1">
    <location>
        <begin position="79"/>
        <end position="183"/>
    </location>
</feature>
<sequence>MCTKTSIDLKDKYPLQYQYLETCQGVYASVNNAVSQELSENENSRVSEYWSSSKYVGVSANLMVSYIDTANTTEDLKKPVIILVHGAPGSHMGFLPLVDKLEPHARVIVPNFPGYGFTDMDDDGYFQHSIPEKVELIVDLLGALKIKRVAMAIGHSIGSFPVLLFAAARVPGLPVESAFFMNPTGHIPWR</sequence>
<dbReference type="SUPFAM" id="SSF53474">
    <property type="entry name" value="alpha/beta-Hydrolases"/>
    <property type="match status" value="1"/>
</dbReference>
<protein>
    <submittedName>
        <fullName evidence="3">Uncharacterized hydrolase YNR064C-like</fullName>
    </submittedName>
</protein>
<reference evidence="3" key="1">
    <citation type="submission" date="2025-08" db="UniProtKB">
        <authorList>
            <consortium name="RefSeq"/>
        </authorList>
    </citation>
    <scope>IDENTIFICATION</scope>
</reference>
<proteinExistence type="predicted"/>
<evidence type="ECO:0000313" key="2">
    <source>
        <dbReference type="Proteomes" id="UP000695022"/>
    </source>
</evidence>
<evidence type="ECO:0000259" key="1">
    <source>
        <dbReference type="Pfam" id="PF00561"/>
    </source>
</evidence>
<dbReference type="Proteomes" id="UP000695022">
    <property type="component" value="Unplaced"/>
</dbReference>
<dbReference type="RefSeq" id="XP_014674685.1">
    <property type="nucleotide sequence ID" value="XM_014819199.1"/>
</dbReference>
<gene>
    <name evidence="3" type="primary">LOC106814839</name>
</gene>
<dbReference type="Gene3D" id="3.40.50.1820">
    <property type="entry name" value="alpha/beta hydrolase"/>
    <property type="match status" value="1"/>
</dbReference>
<dbReference type="PANTHER" id="PTHR47533:SF4">
    <property type="entry name" value="AB HYDROLASE-1 DOMAIN-CONTAINING PROTEIN"/>
    <property type="match status" value="1"/>
</dbReference>
<evidence type="ECO:0000313" key="3">
    <source>
        <dbReference type="RefSeq" id="XP_014674685.1"/>
    </source>
</evidence>
<accession>A0ABM1ER64</accession>